<reference evidence="1 2" key="1">
    <citation type="submission" date="2016-03" db="EMBL/GenBank/DDBJ databases">
        <title>Whole genome sequencing of Grifola frondosa 9006-11.</title>
        <authorList>
            <person name="Min B."/>
            <person name="Park H."/>
            <person name="Kim J.-G."/>
            <person name="Cho H."/>
            <person name="Oh Y.-L."/>
            <person name="Kong W.-S."/>
            <person name="Choi I.-G."/>
        </authorList>
    </citation>
    <scope>NUCLEOTIDE SEQUENCE [LARGE SCALE GENOMIC DNA]</scope>
    <source>
        <strain evidence="1 2">9006-11</strain>
    </source>
</reference>
<sequence length="291" mass="33197">MSRTALEFAEYFKRSDVAWLNREDMDTCDKRRARGPESGKVLLGRRALILDQVDDSHKTLHYAISELQKDVERELEKLPESERDAKRTKFNTMYVILNKLKQKFAELPADIPYFTGAEIEDLWMERLSRVDPSMCVLCDVLQVTSRQAYTRALRRARRRPGCTARARPRPSSTTSTTLVVTRMTTAASTRLGLPSWLSWKDDCLSGVPPREVQSCDITAEAQFMQDGNLEEVLAHTIYITIMPMANVDSSLTPSSRRPSLVGDVHNPRRIQSNSMGSQLQPPVTRTRLLYF</sequence>
<name>A0A1C7M8H3_GRIFR</name>
<dbReference type="Proteomes" id="UP000092993">
    <property type="component" value="Unassembled WGS sequence"/>
</dbReference>
<keyword evidence="2" id="KW-1185">Reference proteome</keyword>
<organism evidence="1 2">
    <name type="scientific">Grifola frondosa</name>
    <name type="common">Maitake</name>
    <name type="synonym">Polyporus frondosus</name>
    <dbReference type="NCBI Taxonomy" id="5627"/>
    <lineage>
        <taxon>Eukaryota</taxon>
        <taxon>Fungi</taxon>
        <taxon>Dikarya</taxon>
        <taxon>Basidiomycota</taxon>
        <taxon>Agaricomycotina</taxon>
        <taxon>Agaricomycetes</taxon>
        <taxon>Polyporales</taxon>
        <taxon>Grifolaceae</taxon>
        <taxon>Grifola</taxon>
    </lineage>
</organism>
<evidence type="ECO:0000313" key="2">
    <source>
        <dbReference type="Proteomes" id="UP000092993"/>
    </source>
</evidence>
<keyword evidence="1" id="KW-0808">Transferase</keyword>
<dbReference type="EMBL" id="LUGG01000007">
    <property type="protein sequence ID" value="OBZ73132.1"/>
    <property type="molecule type" value="Genomic_DNA"/>
</dbReference>
<dbReference type="OrthoDB" id="9973266at2759"/>
<proteinExistence type="predicted"/>
<evidence type="ECO:0000313" key="1">
    <source>
        <dbReference type="EMBL" id="OBZ73132.1"/>
    </source>
</evidence>
<dbReference type="Gene3D" id="3.40.50.2020">
    <property type="match status" value="1"/>
</dbReference>
<protein>
    <submittedName>
        <fullName evidence="1">Hypoxanthine-guanine phosphoribosyltransferase</fullName>
    </submittedName>
</protein>
<keyword evidence="1" id="KW-0328">Glycosyltransferase</keyword>
<dbReference type="GO" id="GO:0016757">
    <property type="term" value="F:glycosyltransferase activity"/>
    <property type="evidence" value="ECO:0007669"/>
    <property type="project" value="UniProtKB-KW"/>
</dbReference>
<dbReference type="InterPro" id="IPR029057">
    <property type="entry name" value="PRTase-like"/>
</dbReference>
<comment type="caution">
    <text evidence="1">The sequence shown here is derived from an EMBL/GenBank/DDBJ whole genome shotgun (WGS) entry which is preliminary data.</text>
</comment>
<accession>A0A1C7M8H3</accession>
<gene>
    <name evidence="1" type="primary">hpt1</name>
    <name evidence="1" type="ORF">A0H81_06694</name>
</gene>
<dbReference type="AlphaFoldDB" id="A0A1C7M8H3"/>